<keyword evidence="4" id="KW-1185">Reference proteome</keyword>
<dbReference type="EC" id="3.1.3.48" evidence="3"/>
<dbReference type="Gene3D" id="3.40.250.10">
    <property type="entry name" value="Rhodanese-like domain"/>
    <property type="match status" value="1"/>
</dbReference>
<organism evidence="3 4">
    <name type="scientific">Knufia fluminis</name>
    <dbReference type="NCBI Taxonomy" id="191047"/>
    <lineage>
        <taxon>Eukaryota</taxon>
        <taxon>Fungi</taxon>
        <taxon>Dikarya</taxon>
        <taxon>Ascomycota</taxon>
        <taxon>Pezizomycotina</taxon>
        <taxon>Eurotiomycetes</taxon>
        <taxon>Chaetothyriomycetidae</taxon>
        <taxon>Chaetothyriales</taxon>
        <taxon>Trichomeriaceae</taxon>
        <taxon>Knufia</taxon>
    </lineage>
</organism>
<dbReference type="GO" id="GO:0005737">
    <property type="term" value="C:cytoplasm"/>
    <property type="evidence" value="ECO:0007669"/>
    <property type="project" value="TreeGrafter"/>
</dbReference>
<proteinExistence type="predicted"/>
<dbReference type="PANTHER" id="PTHR10828:SF38">
    <property type="entry name" value="ARSENICAL-RESISTANCE PROTEIN 2-RELATED"/>
    <property type="match status" value="1"/>
</dbReference>
<dbReference type="SMART" id="SM00450">
    <property type="entry name" value="RHOD"/>
    <property type="match status" value="1"/>
</dbReference>
<accession>A0AAN8EMM0</accession>
<dbReference type="PANTHER" id="PTHR10828">
    <property type="entry name" value="M-PHASE INDUCER PHOSPHATASE DUAL SPECIFICITY PHOSPHATASE CDC25"/>
    <property type="match status" value="1"/>
</dbReference>
<evidence type="ECO:0000259" key="2">
    <source>
        <dbReference type="PROSITE" id="PS50206"/>
    </source>
</evidence>
<dbReference type="GO" id="GO:0004725">
    <property type="term" value="F:protein tyrosine phosphatase activity"/>
    <property type="evidence" value="ECO:0007669"/>
    <property type="project" value="UniProtKB-EC"/>
</dbReference>
<dbReference type="AlphaFoldDB" id="A0AAN8EMM0"/>
<protein>
    <submittedName>
        <fullName evidence="3">Cdc25 phosphatase Ibp1</fullName>
        <ecNumber evidence="3">3.1.3.48</ecNumber>
    </submittedName>
</protein>
<comment type="caution">
    <text evidence="3">The sequence shown here is derived from an EMBL/GenBank/DDBJ whole genome shotgun (WGS) entry which is preliminary data.</text>
</comment>
<evidence type="ECO:0000313" key="3">
    <source>
        <dbReference type="EMBL" id="KAK5957055.1"/>
    </source>
</evidence>
<dbReference type="Pfam" id="PF00581">
    <property type="entry name" value="Rhodanese"/>
    <property type="match status" value="1"/>
</dbReference>
<dbReference type="GO" id="GO:0005634">
    <property type="term" value="C:nucleus"/>
    <property type="evidence" value="ECO:0007669"/>
    <property type="project" value="TreeGrafter"/>
</dbReference>
<dbReference type="Proteomes" id="UP001316803">
    <property type="component" value="Unassembled WGS sequence"/>
</dbReference>
<name>A0AAN8EMM0_9EURO</name>
<sequence>MTTVQAPGITISDLKFIKPAELANSLRQQQTASEVAVIDVRDNDHVGGHIKGSQWVPAHELDARMPELLRTNKDKQRVVFHCMLSQQRGPKAALAYARAKAYDVEKQKKEAGDQAKEEAELDEGEEKQKTGGQEICVLEGGFENWQSFYGEDKTLTEGYVSDLWAD</sequence>
<evidence type="ECO:0000256" key="1">
    <source>
        <dbReference type="SAM" id="MobiDB-lite"/>
    </source>
</evidence>
<dbReference type="InterPro" id="IPR001763">
    <property type="entry name" value="Rhodanese-like_dom"/>
</dbReference>
<dbReference type="InterPro" id="IPR036873">
    <property type="entry name" value="Rhodanese-like_dom_sf"/>
</dbReference>
<feature type="domain" description="Rhodanese" evidence="2">
    <location>
        <begin position="31"/>
        <end position="154"/>
    </location>
</feature>
<feature type="compositionally biased region" description="Basic and acidic residues" evidence="1">
    <location>
        <begin position="106"/>
        <end position="118"/>
    </location>
</feature>
<feature type="region of interest" description="Disordered" evidence="1">
    <location>
        <begin position="106"/>
        <end position="132"/>
    </location>
</feature>
<evidence type="ECO:0000313" key="4">
    <source>
        <dbReference type="Proteomes" id="UP001316803"/>
    </source>
</evidence>
<dbReference type="PROSITE" id="PS50206">
    <property type="entry name" value="RHODANESE_3"/>
    <property type="match status" value="1"/>
</dbReference>
<reference evidence="3 4" key="1">
    <citation type="submission" date="2022-12" db="EMBL/GenBank/DDBJ databases">
        <title>Genomic features and morphological characterization of a novel Knufia sp. strain isolated from spacecraft assembly facility.</title>
        <authorList>
            <person name="Teixeira M."/>
            <person name="Chander A.M."/>
            <person name="Stajich J.E."/>
            <person name="Venkateswaran K."/>
        </authorList>
    </citation>
    <scope>NUCLEOTIDE SEQUENCE [LARGE SCALE GENOMIC DNA]</scope>
    <source>
        <strain evidence="3 4">FJI-L2-BK-P2</strain>
    </source>
</reference>
<keyword evidence="3" id="KW-0378">Hydrolase</keyword>
<gene>
    <name evidence="3" type="primary">ibp1</name>
    <name evidence="3" type="ORF">OHC33_001424</name>
</gene>
<dbReference type="EMBL" id="JAKLMC020000003">
    <property type="protein sequence ID" value="KAK5957055.1"/>
    <property type="molecule type" value="Genomic_DNA"/>
</dbReference>
<dbReference type="SUPFAM" id="SSF52821">
    <property type="entry name" value="Rhodanese/Cell cycle control phosphatase"/>
    <property type="match status" value="1"/>
</dbReference>